<dbReference type="GO" id="GO:0051603">
    <property type="term" value="P:proteolysis involved in protein catabolic process"/>
    <property type="evidence" value="ECO:0007669"/>
    <property type="project" value="TreeGrafter"/>
</dbReference>
<protein>
    <recommendedName>
        <fullName evidence="6">ATP-dependent Clp protease ATP-binding subunit ClpX</fullName>
    </recommendedName>
</protein>
<feature type="binding site" evidence="6 7">
    <location>
        <position position="33"/>
    </location>
    <ligand>
        <name>Zn(2+)</name>
        <dbReference type="ChEBI" id="CHEBI:29105"/>
    </ligand>
</feature>
<comment type="subunit">
    <text evidence="6">Component of the ClpX-ClpP complex. Forms a hexameric ring that, in the presence of ATP, binds to fourteen ClpP subunits assembled into a disk-like structure with a central cavity, resembling the structure of eukaryotic proteasomes.</text>
</comment>
<dbReference type="PANTHER" id="PTHR48102:SF7">
    <property type="entry name" value="ATP-DEPENDENT CLP PROTEASE ATP-BINDING SUBUNIT CLPX-LIKE, MITOCHONDRIAL"/>
    <property type="match status" value="1"/>
</dbReference>
<keyword evidence="11" id="KW-1185">Reference proteome</keyword>
<dbReference type="GO" id="GO:0140662">
    <property type="term" value="F:ATP-dependent protein folding chaperone"/>
    <property type="evidence" value="ECO:0007669"/>
    <property type="project" value="InterPro"/>
</dbReference>
<dbReference type="InterPro" id="IPR046425">
    <property type="entry name" value="ClpX_bact"/>
</dbReference>
<keyword evidence="10" id="KW-0378">Hydrolase</keyword>
<dbReference type="KEGG" id="acad:UA74_22425"/>
<dbReference type="Gene3D" id="1.10.8.60">
    <property type="match status" value="1"/>
</dbReference>
<dbReference type="AlphaFoldDB" id="A0AAC9LEJ5"/>
<dbReference type="Pfam" id="PF10431">
    <property type="entry name" value="ClpB_D2-small"/>
    <property type="match status" value="1"/>
</dbReference>
<dbReference type="Pfam" id="PF07724">
    <property type="entry name" value="AAA_2"/>
    <property type="match status" value="1"/>
</dbReference>
<dbReference type="InterPro" id="IPR004487">
    <property type="entry name" value="Clp_protease_ATP-bd_su_ClpX"/>
</dbReference>
<evidence type="ECO:0000256" key="5">
    <source>
        <dbReference type="ARBA" id="ARBA00023186"/>
    </source>
</evidence>
<dbReference type="PANTHER" id="PTHR48102">
    <property type="entry name" value="ATP-DEPENDENT CLP PROTEASE ATP-BINDING SUBUNIT CLPX-LIKE, MITOCHONDRIAL-RELATED"/>
    <property type="match status" value="1"/>
</dbReference>
<dbReference type="SMART" id="SM00382">
    <property type="entry name" value="AAA"/>
    <property type="match status" value="1"/>
</dbReference>
<dbReference type="SUPFAM" id="SSF57716">
    <property type="entry name" value="Glucocorticoid receptor-like (DNA-binding domain)"/>
    <property type="match status" value="1"/>
</dbReference>
<evidence type="ECO:0000256" key="8">
    <source>
        <dbReference type="SAM" id="MobiDB-lite"/>
    </source>
</evidence>
<dbReference type="CDD" id="cd19497">
    <property type="entry name" value="RecA-like_ClpX"/>
    <property type="match status" value="1"/>
</dbReference>
<evidence type="ECO:0000256" key="1">
    <source>
        <dbReference type="ARBA" id="ARBA00022723"/>
    </source>
</evidence>
<feature type="domain" description="ClpX-type ZB" evidence="9">
    <location>
        <begin position="1"/>
        <end position="52"/>
    </location>
</feature>
<dbReference type="Proteomes" id="UP000185511">
    <property type="component" value="Chromosome"/>
</dbReference>
<keyword evidence="3 6" id="KW-0862">Zinc</keyword>
<dbReference type="Gene3D" id="6.20.220.10">
    <property type="entry name" value="ClpX chaperone, C4-type zinc finger domain"/>
    <property type="match status" value="1"/>
</dbReference>
<gene>
    <name evidence="6" type="primary">clpX</name>
    <name evidence="10" type="ORF">UA74_22425</name>
</gene>
<dbReference type="GO" id="GO:0016887">
    <property type="term" value="F:ATP hydrolysis activity"/>
    <property type="evidence" value="ECO:0007669"/>
    <property type="project" value="InterPro"/>
</dbReference>
<dbReference type="InterPro" id="IPR050052">
    <property type="entry name" value="ATP-dep_Clp_protease_ClpX"/>
</dbReference>
<dbReference type="Gene3D" id="3.40.50.300">
    <property type="entry name" value="P-loop containing nucleotide triphosphate hydrolases"/>
    <property type="match status" value="1"/>
</dbReference>
<dbReference type="InterPro" id="IPR059188">
    <property type="entry name" value="Znf_CLPX-like"/>
</dbReference>
<dbReference type="SMART" id="SM01086">
    <property type="entry name" value="ClpB_D2-small"/>
    <property type="match status" value="1"/>
</dbReference>
<dbReference type="PROSITE" id="PS51902">
    <property type="entry name" value="CLPX_ZB"/>
    <property type="match status" value="1"/>
</dbReference>
<dbReference type="GO" id="GO:0008270">
    <property type="term" value="F:zinc ion binding"/>
    <property type="evidence" value="ECO:0007669"/>
    <property type="project" value="UniProtKB-UniRule"/>
</dbReference>
<dbReference type="HAMAP" id="MF_00175">
    <property type="entry name" value="ClpX"/>
    <property type="match status" value="1"/>
</dbReference>
<dbReference type="EMBL" id="CP016076">
    <property type="protein sequence ID" value="APU16503.1"/>
    <property type="molecule type" value="Genomic_DNA"/>
</dbReference>
<feature type="region of interest" description="Disordered" evidence="8">
    <location>
        <begin position="48"/>
        <end position="74"/>
    </location>
</feature>
<dbReference type="GO" id="GO:0008233">
    <property type="term" value="F:peptidase activity"/>
    <property type="evidence" value="ECO:0007669"/>
    <property type="project" value="UniProtKB-KW"/>
</dbReference>
<dbReference type="InterPro" id="IPR010603">
    <property type="entry name" value="Znf_CppX_C4"/>
</dbReference>
<keyword evidence="4 6" id="KW-0067">ATP-binding</keyword>
<dbReference type="FunFam" id="1.10.8.60:FF:000002">
    <property type="entry name" value="ATP-dependent Clp protease ATP-binding subunit ClpX"/>
    <property type="match status" value="1"/>
</dbReference>
<dbReference type="InterPro" id="IPR019489">
    <property type="entry name" value="Clp_ATPase_C"/>
</dbReference>
<dbReference type="NCBIfam" id="TIGR00382">
    <property type="entry name" value="clpX"/>
    <property type="match status" value="1"/>
</dbReference>
<evidence type="ECO:0000313" key="11">
    <source>
        <dbReference type="Proteomes" id="UP000185511"/>
    </source>
</evidence>
<keyword evidence="10" id="KW-0645">Protease</keyword>
<dbReference type="InterPro" id="IPR027417">
    <property type="entry name" value="P-loop_NTPase"/>
</dbReference>
<evidence type="ECO:0000256" key="6">
    <source>
        <dbReference type="HAMAP-Rule" id="MF_00175"/>
    </source>
</evidence>
<dbReference type="GO" id="GO:0005524">
    <property type="term" value="F:ATP binding"/>
    <property type="evidence" value="ECO:0007669"/>
    <property type="project" value="UniProtKB-UniRule"/>
</dbReference>
<organism evidence="10 11">
    <name type="scientific">Actinoalloteichus fjordicus</name>
    <dbReference type="NCBI Taxonomy" id="1612552"/>
    <lineage>
        <taxon>Bacteria</taxon>
        <taxon>Bacillati</taxon>
        <taxon>Actinomycetota</taxon>
        <taxon>Actinomycetes</taxon>
        <taxon>Pseudonocardiales</taxon>
        <taxon>Pseudonocardiaceae</taxon>
        <taxon>Actinoalloteichus</taxon>
    </lineage>
</organism>
<dbReference type="GO" id="GO:0051301">
    <property type="term" value="P:cell division"/>
    <property type="evidence" value="ECO:0007669"/>
    <property type="project" value="TreeGrafter"/>
</dbReference>
<dbReference type="Pfam" id="PF06689">
    <property type="entry name" value="zf-C4_ClpX"/>
    <property type="match status" value="1"/>
</dbReference>
<feature type="binding site" evidence="6 7">
    <location>
        <position position="13"/>
    </location>
    <ligand>
        <name>Zn(2+)</name>
        <dbReference type="ChEBI" id="CHEBI:29105"/>
    </ligand>
</feature>
<name>A0AAC9LEJ5_9PSEU</name>
<evidence type="ECO:0000256" key="3">
    <source>
        <dbReference type="ARBA" id="ARBA00022833"/>
    </source>
</evidence>
<dbReference type="SUPFAM" id="SSF52540">
    <property type="entry name" value="P-loop containing nucleoside triphosphate hydrolases"/>
    <property type="match status" value="1"/>
</dbReference>
<accession>A0AAC9LEJ5</accession>
<feature type="binding site" evidence="6 7">
    <location>
        <position position="10"/>
    </location>
    <ligand>
        <name>Zn(2+)</name>
        <dbReference type="ChEBI" id="CHEBI:29105"/>
    </ligand>
</feature>
<evidence type="ECO:0000313" key="10">
    <source>
        <dbReference type="EMBL" id="APU16503.1"/>
    </source>
</evidence>
<sequence length="436" mass="46777">MPEISEEPTCSFCGKGRRQVRRLIAGPLGVAICDGCVAQCTELVADDAESAPDGAGPVEPDGRPAGARPPRPRPHEIHALLDQYVVGQDQAKRVLSIAVYNHYKRIDTRTASVGRHAAEKDTVELGKSNVLLIGPTGCGKTHLAQTLARALDVPFAMADATALTEAGYVGEDVETMLAALIRAADHDVERAESGIVYLDEIDKIARRSAHPSTTRDVSGEGVQQALLSLLAGRIAEVPLHGGRGRPGDERVALDTSNVLFILGGAFTGLDRIVESRSGGGLGFGVDIRPRQARAPLEVLPADLQHFGLIPEFIGRIPVVSLLEPLDTAALARVLTVPRNALIKQYRRLFAIDGVTLEFTEDAVHAVAEQALLRGTGARAARAILEEVLLDPMYEVPSRADVSTVVITRDTVLAKVDPTLRSRSRPAFWSERHDRSA</sequence>
<keyword evidence="1 6" id="KW-0479">Metal-binding</keyword>
<comment type="caution">
    <text evidence="6">Lacks conserved residue(s) required for the propagation of feature annotation.</text>
</comment>
<comment type="function">
    <text evidence="6">ATP-dependent specificity component of the Clp protease. It directs the protease to specific substrates. Can perform chaperone functions in the absence of ClpP.</text>
</comment>
<evidence type="ECO:0000256" key="7">
    <source>
        <dbReference type="PROSITE-ProRule" id="PRU01250"/>
    </source>
</evidence>
<dbReference type="InterPro" id="IPR038366">
    <property type="entry name" value="Znf_CppX_C4_sf"/>
</dbReference>
<keyword evidence="2 6" id="KW-0547">Nucleotide-binding</keyword>
<feature type="binding site" evidence="6 7">
    <location>
        <position position="36"/>
    </location>
    <ligand>
        <name>Zn(2+)</name>
        <dbReference type="ChEBI" id="CHEBI:29105"/>
    </ligand>
</feature>
<reference evidence="11" key="1">
    <citation type="submission" date="2016-06" db="EMBL/GenBank/DDBJ databases">
        <title>Complete genome sequence of Actinoalloteichus fjordicus DSM 46855 (=ADI127-17), type strain of the new species Actinoalloteichus fjordicus.</title>
        <authorList>
            <person name="Ruckert C."/>
            <person name="Nouioui I."/>
            <person name="Willmese J."/>
            <person name="van Wezel G."/>
            <person name="Klenk H.-P."/>
            <person name="Kalinowski J."/>
            <person name="Zotchev S.B."/>
        </authorList>
    </citation>
    <scope>NUCLEOTIDE SEQUENCE [LARGE SCALE GENOMIC DNA]</scope>
    <source>
        <strain evidence="11">ADI127-7</strain>
    </source>
</reference>
<dbReference type="GO" id="GO:0046983">
    <property type="term" value="F:protein dimerization activity"/>
    <property type="evidence" value="ECO:0007669"/>
    <property type="project" value="UniProtKB-UniRule"/>
</dbReference>
<dbReference type="InterPro" id="IPR003593">
    <property type="entry name" value="AAA+_ATPase"/>
</dbReference>
<proteinExistence type="inferred from homology"/>
<dbReference type="NCBIfam" id="NF003745">
    <property type="entry name" value="PRK05342.1"/>
    <property type="match status" value="1"/>
</dbReference>
<dbReference type="GO" id="GO:0009376">
    <property type="term" value="C:HslUV protease complex"/>
    <property type="evidence" value="ECO:0007669"/>
    <property type="project" value="TreeGrafter"/>
</dbReference>
<evidence type="ECO:0000256" key="2">
    <source>
        <dbReference type="ARBA" id="ARBA00022741"/>
    </source>
</evidence>
<keyword evidence="5 6" id="KW-0143">Chaperone</keyword>
<evidence type="ECO:0000256" key="4">
    <source>
        <dbReference type="ARBA" id="ARBA00022840"/>
    </source>
</evidence>
<evidence type="ECO:0000259" key="9">
    <source>
        <dbReference type="PROSITE" id="PS51902"/>
    </source>
</evidence>
<comment type="similarity">
    <text evidence="6 7">Belongs to the ClpX chaperone family.</text>
</comment>
<dbReference type="RefSeq" id="WP_075765395.1">
    <property type="nucleotide sequence ID" value="NZ_CP016076.1"/>
</dbReference>
<dbReference type="GO" id="GO:0051082">
    <property type="term" value="F:unfolded protein binding"/>
    <property type="evidence" value="ECO:0007669"/>
    <property type="project" value="UniProtKB-UniRule"/>
</dbReference>
<dbReference type="SMART" id="SM00994">
    <property type="entry name" value="zf-C4_ClpX"/>
    <property type="match status" value="1"/>
</dbReference>
<dbReference type="InterPro" id="IPR003959">
    <property type="entry name" value="ATPase_AAA_core"/>
</dbReference>